<reference evidence="2" key="1">
    <citation type="submission" date="2021-06" db="EMBL/GenBank/DDBJ databases">
        <authorList>
            <person name="Hodson N. C."/>
            <person name="Mongue J. A."/>
            <person name="Jaron S. K."/>
        </authorList>
    </citation>
    <scope>NUCLEOTIDE SEQUENCE</scope>
</reference>
<name>A0A8J2JHX9_9HEXA</name>
<evidence type="ECO:0000313" key="2">
    <source>
        <dbReference type="EMBL" id="CAG7697370.1"/>
    </source>
</evidence>
<evidence type="ECO:0000313" key="3">
    <source>
        <dbReference type="Proteomes" id="UP000708208"/>
    </source>
</evidence>
<keyword evidence="1" id="KW-0472">Membrane</keyword>
<feature type="transmembrane region" description="Helical" evidence="1">
    <location>
        <begin position="70"/>
        <end position="93"/>
    </location>
</feature>
<dbReference type="EMBL" id="CAJVCH010024802">
    <property type="protein sequence ID" value="CAG7697370.1"/>
    <property type="molecule type" value="Genomic_DNA"/>
</dbReference>
<proteinExistence type="predicted"/>
<keyword evidence="3" id="KW-1185">Reference proteome</keyword>
<gene>
    <name evidence="2" type="ORF">AFUS01_LOCUS4017</name>
</gene>
<sequence>CSVIRTCSACSKASCFYVAVISGKCRCLKSLDFDVDTYTEVVLPSKPCRRFMEEMFGQELPDNQDGQSRLSDLAICSIIFGVLGAIILFSLIYRYRFENLFFWRNCWDGLLDLWGRARYGTDRAFEGVWRGLFFQQVWALANWRAPCAWAAAWVGRVFRPNWHERFVELWERARVGTARTAEVTCHWIVSRLAWVADTCRGVCLADRGGSGIQPNIIDLELGEIDPAPPLPIRPQYLLQNPEGENGWRGDEAEAHRIKQNTGNARTVLSRRAELA</sequence>
<evidence type="ECO:0000256" key="1">
    <source>
        <dbReference type="SAM" id="Phobius"/>
    </source>
</evidence>
<keyword evidence="1" id="KW-0812">Transmembrane</keyword>
<comment type="caution">
    <text evidence="2">The sequence shown here is derived from an EMBL/GenBank/DDBJ whole genome shotgun (WGS) entry which is preliminary data.</text>
</comment>
<keyword evidence="1" id="KW-1133">Transmembrane helix</keyword>
<accession>A0A8J2JHX9</accession>
<dbReference type="AlphaFoldDB" id="A0A8J2JHX9"/>
<dbReference type="Proteomes" id="UP000708208">
    <property type="component" value="Unassembled WGS sequence"/>
</dbReference>
<feature type="non-terminal residue" evidence="2">
    <location>
        <position position="1"/>
    </location>
</feature>
<organism evidence="2 3">
    <name type="scientific">Allacma fusca</name>
    <dbReference type="NCBI Taxonomy" id="39272"/>
    <lineage>
        <taxon>Eukaryota</taxon>
        <taxon>Metazoa</taxon>
        <taxon>Ecdysozoa</taxon>
        <taxon>Arthropoda</taxon>
        <taxon>Hexapoda</taxon>
        <taxon>Collembola</taxon>
        <taxon>Symphypleona</taxon>
        <taxon>Sminthuridae</taxon>
        <taxon>Allacma</taxon>
    </lineage>
</organism>
<protein>
    <submittedName>
        <fullName evidence="2">Uncharacterized protein</fullName>
    </submittedName>
</protein>